<reference evidence="2 3" key="1">
    <citation type="journal article" date="2022" name="Nat. Plants">
        <title>Genomes of leafy and leafless Platanthera orchids illuminate the evolution of mycoheterotrophy.</title>
        <authorList>
            <person name="Li M.H."/>
            <person name="Liu K.W."/>
            <person name="Li Z."/>
            <person name="Lu H.C."/>
            <person name="Ye Q.L."/>
            <person name="Zhang D."/>
            <person name="Wang J.Y."/>
            <person name="Li Y.F."/>
            <person name="Zhong Z.M."/>
            <person name="Liu X."/>
            <person name="Yu X."/>
            <person name="Liu D.K."/>
            <person name="Tu X.D."/>
            <person name="Liu B."/>
            <person name="Hao Y."/>
            <person name="Liao X.Y."/>
            <person name="Jiang Y.T."/>
            <person name="Sun W.H."/>
            <person name="Chen J."/>
            <person name="Chen Y.Q."/>
            <person name="Ai Y."/>
            <person name="Zhai J.W."/>
            <person name="Wu S.S."/>
            <person name="Zhou Z."/>
            <person name="Hsiao Y.Y."/>
            <person name="Wu W.L."/>
            <person name="Chen Y.Y."/>
            <person name="Lin Y.F."/>
            <person name="Hsu J.L."/>
            <person name="Li C.Y."/>
            <person name="Wang Z.W."/>
            <person name="Zhao X."/>
            <person name="Zhong W.Y."/>
            <person name="Ma X.K."/>
            <person name="Ma L."/>
            <person name="Huang J."/>
            <person name="Chen G.Z."/>
            <person name="Huang M.Z."/>
            <person name="Huang L."/>
            <person name="Peng D.H."/>
            <person name="Luo Y.B."/>
            <person name="Zou S.Q."/>
            <person name="Chen S.P."/>
            <person name="Lan S."/>
            <person name="Tsai W.C."/>
            <person name="Van de Peer Y."/>
            <person name="Liu Z.J."/>
        </authorList>
    </citation>
    <scope>NUCLEOTIDE SEQUENCE [LARGE SCALE GENOMIC DNA]</scope>
    <source>
        <strain evidence="2">Lor288</strain>
    </source>
</reference>
<feature type="compositionally biased region" description="Basic residues" evidence="1">
    <location>
        <begin position="824"/>
        <end position="833"/>
    </location>
</feature>
<evidence type="ECO:0000313" key="3">
    <source>
        <dbReference type="Proteomes" id="UP001412067"/>
    </source>
</evidence>
<keyword evidence="3" id="KW-1185">Reference proteome</keyword>
<feature type="region of interest" description="Disordered" evidence="1">
    <location>
        <begin position="349"/>
        <end position="398"/>
    </location>
</feature>
<feature type="compositionally biased region" description="Polar residues" evidence="1">
    <location>
        <begin position="914"/>
        <end position="928"/>
    </location>
</feature>
<dbReference type="EMBL" id="JBBWWR010000012">
    <property type="protein sequence ID" value="KAK8959310.1"/>
    <property type="molecule type" value="Genomic_DNA"/>
</dbReference>
<dbReference type="Proteomes" id="UP001412067">
    <property type="component" value="Unassembled WGS sequence"/>
</dbReference>
<feature type="region of interest" description="Disordered" evidence="1">
    <location>
        <begin position="914"/>
        <end position="944"/>
    </location>
</feature>
<accession>A0ABR2M665</accession>
<comment type="caution">
    <text evidence="2">The sequence shown here is derived from an EMBL/GenBank/DDBJ whole genome shotgun (WGS) entry which is preliminary data.</text>
</comment>
<sequence>MGSKGSSPSSPHLLHTIFVDTSIDTHLALIVSLYDTISDVKRKIIVEHAFCFQDIGEITIQAIKVKRRGFFYNLADSMHVLNAFDGVKGSWFVCIDAVPMRPAFAKYQKALGNMITHEHTEHRDFAVTVCDVHNNHQETAFRRLSPENQDSLIKNRDFSMAIPGKSVEPENQKSLDASVKEFLADDCPSLQIKKNTPAQGLQVCSTAVLIPGDGNIKALNGLMVNEVYLHESVAVSQSEPEKNSGPDEEGSLIPIVTSIDCVHRPEMLINQEKDGRRKKEPKNLGNEAREFMPSTHTHKTRSKKMDTKCKDGLHEEHLEDNDDSSRSANLPAEISCNEKMEILAVSSNGLPSKIPHENTRPLKNPPVEKHTKKRRRKSTKSHEGAHLAVPNDNRDMSITSDTPNLANKKEIEQSMETCLNRETKEVQTLQANSIDLTKNHVNLGEEVNLGIIFKGHGGEARISSQKSPTMLSHNTGIVNGQSSKILPHKETNNHQNMEFDALKCITELNVREVEAGSIDAKEGIPMSPEVFAYQEQISNVVSKDSLIDKCHDSGKEIEAAANPNGANEEIFLAQVDSNVLNTSKHRRKKSKTESSRVLQSPVVNVNDVPVNFNGAQVFLTDIQNESNATLFIKQADQKVNGGHNLDAMIELSTSSQKLPNQEQAPHMNSVNPPISMPHNLSKKSSESVKKTVGIIAPSQPAQAKEHRSRKKTKGEQSKIYSSEISEVMLPKFNGNVAESNDGRGSAASKLDNAFNHRIEQHCIDSMATAPLSHEDFPTIVTVQQVNPLDSSSCKPKDLSGQTNAKVVTKQSNLIQCRDLATPTKSKRDRRKSRKEVLEAQVSSEMTEHLVVAESNDGSSDPSKLDNMFNQKIQQHCTDVKVTVPLSHEDFPTLVKVHPVNTLYSSSCKPHDLSAQTNSKVVTKQSDVTQPGDLASPTKSKRIRKKSKTEVLGAQISSEMCEHLVVAESNEGRSDPSKLDNTCNQKMEQHCVDGSVTVPLSHEDFSTLDKVRQWNLLDSSSCKPQDLSGQTNAKILTKQNDVTKNGDFADPIKSKRERKKSKKEVLEARVSSEKSEHLELHREFVDNFVPKEGKRCPDVHATSVPSEKSETRRKRKNSRKTDLNQPYQDSPTNLVQSSSHKQHEVTGQIQVNDTSECNAVGASQDVADKDSKIGNIHKAIKTKQSSKLKSLGIVESDSSLHKVHDNQKHDSKLQDSGSQSHVQILKSGEFQSKQEKRITADWKGESQSLIPDHGIDNMVSKDCDVQHKDLFCSTARNPVGYSVGSSNFDFFPSDDMNNAEASSDSTEENPDMRYRVRKLQHGSSKKTINSNLEKLASPGSRFSDASGSSSDSGSGSLRNKATIKTGLDRLSTFGDLDSHLEKVKTKANALKLQTDTGSLDTRANKSGEDGKDVGSKAIEDHSRSAATTKKVLLSAILKSSSSYKKVRLTASQSEFVDYTESQQPLESQQEPEP</sequence>
<feature type="region of interest" description="Disordered" evidence="1">
    <location>
        <begin position="820"/>
        <end position="841"/>
    </location>
</feature>
<feature type="compositionally biased region" description="Basic and acidic residues" evidence="1">
    <location>
        <begin position="1062"/>
        <end position="1076"/>
    </location>
</feature>
<feature type="compositionally biased region" description="Basic and acidic residues" evidence="1">
    <location>
        <begin position="1401"/>
        <end position="1422"/>
    </location>
</feature>
<feature type="compositionally biased region" description="Low complexity" evidence="1">
    <location>
        <begin position="1336"/>
        <end position="1355"/>
    </location>
</feature>
<feature type="region of interest" description="Disordered" evidence="1">
    <location>
        <begin position="1090"/>
        <end position="1146"/>
    </location>
</feature>
<protein>
    <submittedName>
        <fullName evidence="2">Uncharacterized protein</fullName>
    </submittedName>
</protein>
<feature type="region of interest" description="Disordered" evidence="1">
    <location>
        <begin position="697"/>
        <end position="718"/>
    </location>
</feature>
<feature type="region of interest" description="Disordered" evidence="1">
    <location>
        <begin position="1198"/>
        <end position="1220"/>
    </location>
</feature>
<feature type="region of interest" description="Disordered" evidence="1">
    <location>
        <begin position="1318"/>
        <end position="1359"/>
    </location>
</feature>
<organism evidence="2 3">
    <name type="scientific">Platanthera guangdongensis</name>
    <dbReference type="NCBI Taxonomy" id="2320717"/>
    <lineage>
        <taxon>Eukaryota</taxon>
        <taxon>Viridiplantae</taxon>
        <taxon>Streptophyta</taxon>
        <taxon>Embryophyta</taxon>
        <taxon>Tracheophyta</taxon>
        <taxon>Spermatophyta</taxon>
        <taxon>Magnoliopsida</taxon>
        <taxon>Liliopsida</taxon>
        <taxon>Asparagales</taxon>
        <taxon>Orchidaceae</taxon>
        <taxon>Orchidoideae</taxon>
        <taxon>Orchideae</taxon>
        <taxon>Orchidinae</taxon>
        <taxon>Platanthera</taxon>
    </lineage>
</organism>
<feature type="compositionally biased region" description="Polar residues" evidence="1">
    <location>
        <begin position="1122"/>
        <end position="1146"/>
    </location>
</feature>
<evidence type="ECO:0000256" key="1">
    <source>
        <dbReference type="SAM" id="MobiDB-lite"/>
    </source>
</evidence>
<evidence type="ECO:0000313" key="2">
    <source>
        <dbReference type="EMBL" id="KAK8959310.1"/>
    </source>
</evidence>
<gene>
    <name evidence="2" type="ORF">KSP40_PGU007221</name>
</gene>
<feature type="region of interest" description="Disordered" evidence="1">
    <location>
        <begin position="270"/>
        <end position="307"/>
    </location>
</feature>
<feature type="region of interest" description="Disordered" evidence="1">
    <location>
        <begin position="1397"/>
        <end position="1424"/>
    </location>
</feature>
<name>A0ABR2M665_9ASPA</name>
<feature type="compositionally biased region" description="Basic and acidic residues" evidence="1">
    <location>
        <begin position="1198"/>
        <end position="1212"/>
    </location>
</feature>
<feature type="compositionally biased region" description="Basic residues" evidence="1">
    <location>
        <begin position="370"/>
        <end position="379"/>
    </location>
</feature>
<feature type="region of interest" description="Disordered" evidence="1">
    <location>
        <begin position="1035"/>
        <end position="1076"/>
    </location>
</feature>
<proteinExistence type="predicted"/>